<evidence type="ECO:0000313" key="3">
    <source>
        <dbReference type="EMBL" id="QXM25788.1"/>
    </source>
</evidence>
<dbReference type="AlphaFoldDB" id="A0A975U5H8"/>
<name>A0A975U5H8_9PROT</name>
<feature type="signal peptide" evidence="2">
    <location>
        <begin position="1"/>
        <end position="24"/>
    </location>
</feature>
<dbReference type="InterPro" id="IPR005064">
    <property type="entry name" value="BUG"/>
</dbReference>
<evidence type="ECO:0000256" key="1">
    <source>
        <dbReference type="ARBA" id="ARBA00006987"/>
    </source>
</evidence>
<dbReference type="Proteomes" id="UP000694001">
    <property type="component" value="Chromosome"/>
</dbReference>
<dbReference type="PANTHER" id="PTHR42928:SF5">
    <property type="entry name" value="BLR1237 PROTEIN"/>
    <property type="match status" value="1"/>
</dbReference>
<sequence length="320" mass="32707">MTARLSRAAAALLLALSAALPAAAQEPLRLIVCAPAGSTVDITARLWAEALKDRLGQPVVVEPRAGAGGMVGVEAVARARPDGLTALVCFPGSFTMRPHLGQPMPVDPNTALTPVALLATAPFVFAADARLGRTLPEFIARAKAPGADLSYASVGNGSLAHLGMELFKARTGVAMVHVPYRGSPEAVADMLAGRIAAFITPLSAVAGHIEAGRIAALFTTGPARLPQLPAVPTAREAGLPDLTVVTWHGLFLPAATPEAAVARLSQAVLAAAREDQALRDGLARAGSDLPVTTPAEAKAHIAAESAIWARVIAEAGIKAD</sequence>
<dbReference type="EMBL" id="CP076448">
    <property type="protein sequence ID" value="QXM25788.1"/>
    <property type="molecule type" value="Genomic_DNA"/>
</dbReference>
<gene>
    <name evidence="3" type="ORF">KO353_06190</name>
</gene>
<proteinExistence type="inferred from homology"/>
<dbReference type="PANTHER" id="PTHR42928">
    <property type="entry name" value="TRICARBOXYLATE-BINDING PROTEIN"/>
    <property type="match status" value="1"/>
</dbReference>
<comment type="similarity">
    <text evidence="1">Belongs to the UPF0065 (bug) family.</text>
</comment>
<evidence type="ECO:0000256" key="2">
    <source>
        <dbReference type="SAM" id="SignalP"/>
    </source>
</evidence>
<keyword evidence="2" id="KW-0732">Signal</keyword>
<organism evidence="3 4">
    <name type="scientific">Elioraea tepida</name>
    <dbReference type="NCBI Taxonomy" id="2843330"/>
    <lineage>
        <taxon>Bacteria</taxon>
        <taxon>Pseudomonadati</taxon>
        <taxon>Pseudomonadota</taxon>
        <taxon>Alphaproteobacteria</taxon>
        <taxon>Acetobacterales</taxon>
        <taxon>Elioraeaceae</taxon>
        <taxon>Elioraea</taxon>
    </lineage>
</organism>
<dbReference type="Pfam" id="PF03401">
    <property type="entry name" value="TctC"/>
    <property type="match status" value="1"/>
</dbReference>
<reference evidence="3" key="1">
    <citation type="submission" date="2021-06" db="EMBL/GenBank/DDBJ databases">
        <title>Elioraea tepida, sp. nov., a moderately thermophilic aerobic anoxygenic phototrophic bacterium isolated from an alkaline siliceous hot spring mat community in Yellowstone National Park, WY, USA.</title>
        <authorList>
            <person name="Saini M.K."/>
            <person name="Yoshida S."/>
            <person name="Sebastian A."/>
            <person name="Hirose S."/>
            <person name="Hara E."/>
            <person name="Tamaki H."/>
            <person name="Soulier N.T."/>
            <person name="Albert I."/>
            <person name="Hanada S."/>
            <person name="Bryant D.A."/>
            <person name="Tank M."/>
        </authorList>
    </citation>
    <scope>NUCLEOTIDE SEQUENCE</scope>
    <source>
        <strain evidence="3">MS-P2</strain>
    </source>
</reference>
<dbReference type="KEGG" id="elio:KO353_06190"/>
<protein>
    <submittedName>
        <fullName evidence="3">Tripartite tricarboxylate transporter substrate binding protein</fullName>
    </submittedName>
</protein>
<dbReference type="CDD" id="cd07012">
    <property type="entry name" value="PBP2_Bug_TTT"/>
    <property type="match status" value="1"/>
</dbReference>
<accession>A0A975U5H8</accession>
<keyword evidence="4" id="KW-1185">Reference proteome</keyword>
<dbReference type="PIRSF" id="PIRSF017082">
    <property type="entry name" value="YflP"/>
    <property type="match status" value="1"/>
</dbReference>
<evidence type="ECO:0000313" key="4">
    <source>
        <dbReference type="Proteomes" id="UP000694001"/>
    </source>
</evidence>
<feature type="chain" id="PRO_5037011125" evidence="2">
    <location>
        <begin position="25"/>
        <end position="320"/>
    </location>
</feature>
<dbReference type="RefSeq" id="WP_218286840.1">
    <property type="nucleotide sequence ID" value="NZ_CP076448.1"/>
</dbReference>